<evidence type="ECO:0000256" key="2">
    <source>
        <dbReference type="ARBA" id="ARBA00006077"/>
    </source>
</evidence>
<keyword evidence="4" id="KW-0800">Toxin</keyword>
<keyword evidence="5" id="KW-0732">Signal</keyword>
<organism evidence="6">
    <name type="scientific">Conus lenavati</name>
    <name type="common">Cone snail</name>
    <dbReference type="NCBI Taxonomy" id="1519839"/>
    <lineage>
        <taxon>Eukaryota</taxon>
        <taxon>Metazoa</taxon>
        <taxon>Spiralia</taxon>
        <taxon>Lophotrochozoa</taxon>
        <taxon>Mollusca</taxon>
        <taxon>Gastropoda</taxon>
        <taxon>Caenogastropoda</taxon>
        <taxon>Neogastropoda</taxon>
        <taxon>Conoidea</taxon>
        <taxon>Conidae</taxon>
        <taxon>Conus</taxon>
        <taxon>Splinoconus</taxon>
    </lineage>
</organism>
<evidence type="ECO:0000256" key="4">
    <source>
        <dbReference type="ARBA" id="ARBA00022656"/>
    </source>
</evidence>
<dbReference type="GO" id="GO:0030550">
    <property type="term" value="F:acetylcholine receptor inhibitor activity"/>
    <property type="evidence" value="ECO:0007669"/>
    <property type="project" value="InterPro"/>
</dbReference>
<accession>A0A0K8TTJ2</accession>
<evidence type="ECO:0000313" key="6">
    <source>
        <dbReference type="EMBL" id="JAI17782.1"/>
    </source>
</evidence>
<comment type="similarity">
    <text evidence="2">Belongs to the conotoxin A superfamily.</text>
</comment>
<dbReference type="Pfam" id="PF07365">
    <property type="entry name" value="Toxin_8"/>
    <property type="match status" value="1"/>
</dbReference>
<dbReference type="AlphaFoldDB" id="A0A0K8TTJ2"/>
<evidence type="ECO:0000256" key="3">
    <source>
        <dbReference type="ARBA" id="ARBA00022525"/>
    </source>
</evidence>
<dbReference type="EMBL" id="GCVH01000111">
    <property type="protein sequence ID" value="JAI17782.1"/>
    <property type="molecule type" value="Transcribed_RNA"/>
</dbReference>
<comment type="subcellular location">
    <subcellularLocation>
        <location evidence="1">Secreted</location>
    </subcellularLocation>
</comment>
<evidence type="ECO:0000256" key="1">
    <source>
        <dbReference type="ARBA" id="ARBA00004613"/>
    </source>
</evidence>
<sequence length="63" mass="6495">RCLAFLAVTLLLVSAMTTTGASNRVNAAANVKASDSISLAVREEDCCASPSCRQNNPDLCPPG</sequence>
<feature type="non-terminal residue" evidence="6">
    <location>
        <position position="1"/>
    </location>
</feature>
<proteinExistence type="inferred from homology"/>
<keyword evidence="3" id="KW-0964">Secreted</keyword>
<dbReference type="InterPro" id="IPR009958">
    <property type="entry name" value="Conotoxin_a-typ"/>
</dbReference>
<feature type="chain" id="PRO_5005520475" evidence="5">
    <location>
        <begin position="21"/>
        <end position="63"/>
    </location>
</feature>
<reference evidence="6" key="1">
    <citation type="submission" date="2015-04" db="EMBL/GenBank/DDBJ databases">
        <authorList>
            <person name="Syromyatnikov M.Y."/>
            <person name="Popov V.N."/>
        </authorList>
    </citation>
    <scope>NUCLEOTIDE SEQUENCE</scope>
    <source>
        <tissue evidence="6">Venom duct</tissue>
    </source>
</reference>
<dbReference type="GO" id="GO:0090729">
    <property type="term" value="F:toxin activity"/>
    <property type="evidence" value="ECO:0007669"/>
    <property type="project" value="UniProtKB-KW"/>
</dbReference>
<name>A0A0K8TTJ2_CONLV</name>
<dbReference type="GO" id="GO:0005576">
    <property type="term" value="C:extracellular region"/>
    <property type="evidence" value="ECO:0007669"/>
    <property type="project" value="UniProtKB-SubCell"/>
</dbReference>
<evidence type="ECO:0000256" key="5">
    <source>
        <dbReference type="SAM" id="SignalP"/>
    </source>
</evidence>
<feature type="signal peptide" evidence="5">
    <location>
        <begin position="1"/>
        <end position="20"/>
    </location>
</feature>
<protein>
    <submittedName>
        <fullName evidence="6">Conopeptide</fullName>
    </submittedName>
</protein>